<dbReference type="InterPro" id="IPR000883">
    <property type="entry name" value="Cyt_C_Oxase_1"/>
</dbReference>
<dbReference type="InterPro" id="IPR036927">
    <property type="entry name" value="Cyt_c_oxase-like_su1_sf"/>
</dbReference>
<sequence length="92" mass="10351">VVHNTIWVTGHFHLTAATSVVLTFFGISYWLVPHLTGRKLTKTMNKLAIIQAWVWFIGMVFMSGAMHIQGLLGGPRRSSFSTYGDSKQALEW</sequence>
<dbReference type="Pfam" id="PF00115">
    <property type="entry name" value="COX1"/>
    <property type="match status" value="1"/>
</dbReference>
<dbReference type="Gene3D" id="1.20.210.10">
    <property type="entry name" value="Cytochrome c oxidase-like, subunit I domain"/>
    <property type="match status" value="1"/>
</dbReference>
<dbReference type="PRINTS" id="PR01165">
    <property type="entry name" value="CYCOXIDASEI"/>
</dbReference>
<dbReference type="PANTHER" id="PTHR10422:SF40">
    <property type="entry name" value="CYTOCHROME C OXIDASE SUBUNIT I"/>
    <property type="match status" value="1"/>
</dbReference>
<reference evidence="5 6" key="1">
    <citation type="submission" date="2023-10" db="EMBL/GenBank/DDBJ databases">
        <title>Screening of Alkalihalobacillus lindianensis BZ-TG-R113 and Its Alleviation of Salt Stress on Rapeseed Growth.</title>
        <authorList>
            <person name="Zhao B."/>
            <person name="Guo T."/>
        </authorList>
    </citation>
    <scope>NUCLEOTIDE SEQUENCE [LARGE SCALE GENOMIC DNA]</scope>
    <source>
        <strain evidence="5 6">BZ-TG-R113</strain>
    </source>
</reference>
<keyword evidence="3" id="KW-0812">Transmembrane</keyword>
<dbReference type="SUPFAM" id="SSF81442">
    <property type="entry name" value="Cytochrome c oxidase subunit I-like"/>
    <property type="match status" value="1"/>
</dbReference>
<dbReference type="RefSeq" id="WP_317124065.1">
    <property type="nucleotide sequence ID" value="NZ_JAWJBA010000209.1"/>
</dbReference>
<keyword evidence="3" id="KW-1133">Transmembrane helix</keyword>
<keyword evidence="2" id="KW-0249">Electron transport</keyword>
<evidence type="ECO:0000256" key="2">
    <source>
        <dbReference type="ARBA" id="ARBA00022982"/>
    </source>
</evidence>
<feature type="transmembrane region" description="Helical" evidence="3">
    <location>
        <begin position="53"/>
        <end position="72"/>
    </location>
</feature>
<dbReference type="PROSITE" id="PS50855">
    <property type="entry name" value="COX1"/>
    <property type="match status" value="1"/>
</dbReference>
<dbReference type="PANTHER" id="PTHR10422">
    <property type="entry name" value="CYTOCHROME C OXIDASE SUBUNIT 1"/>
    <property type="match status" value="1"/>
</dbReference>
<feature type="non-terminal residue" evidence="5">
    <location>
        <position position="1"/>
    </location>
</feature>
<feature type="non-terminal residue" evidence="5">
    <location>
        <position position="92"/>
    </location>
</feature>
<name>A0ABU3XGM8_9BACI</name>
<keyword evidence="6" id="KW-1185">Reference proteome</keyword>
<evidence type="ECO:0000259" key="4">
    <source>
        <dbReference type="PROSITE" id="PS50855"/>
    </source>
</evidence>
<dbReference type="InterPro" id="IPR023616">
    <property type="entry name" value="Cyt_c_oxase-like_su1_dom"/>
</dbReference>
<evidence type="ECO:0000313" key="5">
    <source>
        <dbReference type="EMBL" id="MDV2687020.1"/>
    </source>
</evidence>
<keyword evidence="1" id="KW-0679">Respiratory chain</keyword>
<feature type="transmembrane region" description="Helical" evidence="3">
    <location>
        <begin position="12"/>
        <end position="32"/>
    </location>
</feature>
<protein>
    <submittedName>
        <fullName evidence="5">Cbb3-type cytochrome c oxidase subunit I</fullName>
    </submittedName>
</protein>
<accession>A0ABU3XGM8</accession>
<evidence type="ECO:0000313" key="6">
    <source>
        <dbReference type="Proteomes" id="UP001287282"/>
    </source>
</evidence>
<comment type="caution">
    <text evidence="5">The sequence shown here is derived from an EMBL/GenBank/DDBJ whole genome shotgun (WGS) entry which is preliminary data.</text>
</comment>
<dbReference type="Proteomes" id="UP001287282">
    <property type="component" value="Unassembled WGS sequence"/>
</dbReference>
<organism evidence="5 6">
    <name type="scientific">Alkalihalophilus lindianensis</name>
    <dbReference type="NCBI Taxonomy" id="1630542"/>
    <lineage>
        <taxon>Bacteria</taxon>
        <taxon>Bacillati</taxon>
        <taxon>Bacillota</taxon>
        <taxon>Bacilli</taxon>
        <taxon>Bacillales</taxon>
        <taxon>Bacillaceae</taxon>
        <taxon>Alkalihalophilus</taxon>
    </lineage>
</organism>
<keyword evidence="1" id="KW-0813">Transport</keyword>
<keyword evidence="3" id="KW-0472">Membrane</keyword>
<proteinExistence type="predicted"/>
<dbReference type="EMBL" id="JAWJBA010000209">
    <property type="protein sequence ID" value="MDV2687020.1"/>
    <property type="molecule type" value="Genomic_DNA"/>
</dbReference>
<evidence type="ECO:0000256" key="3">
    <source>
        <dbReference type="SAM" id="Phobius"/>
    </source>
</evidence>
<gene>
    <name evidence="5" type="ORF">RYX56_21965</name>
</gene>
<feature type="domain" description="Cytochrome oxidase subunit I profile" evidence="4">
    <location>
        <begin position="1"/>
        <end position="92"/>
    </location>
</feature>
<evidence type="ECO:0000256" key="1">
    <source>
        <dbReference type="ARBA" id="ARBA00022660"/>
    </source>
</evidence>